<dbReference type="PANTHER" id="PTHR10322">
    <property type="entry name" value="DNA POLYMERASE CATALYTIC SUBUNIT"/>
    <property type="match status" value="1"/>
</dbReference>
<dbReference type="Gene3D" id="3.90.1600.10">
    <property type="entry name" value="Palm domain of DNA polymerase"/>
    <property type="match status" value="1"/>
</dbReference>
<dbReference type="Gene3D" id="3.30.420.10">
    <property type="entry name" value="Ribonuclease H-like superfamily/Ribonuclease H"/>
    <property type="match status" value="1"/>
</dbReference>
<keyword evidence="4 20" id="KW-0004">4Fe-4S</keyword>
<evidence type="ECO:0000256" key="14">
    <source>
        <dbReference type="ARBA" id="ARBA00022932"/>
    </source>
</evidence>
<comment type="similarity">
    <text evidence="3 20">Belongs to the DNA polymerase type-B family.</text>
</comment>
<evidence type="ECO:0000256" key="2">
    <source>
        <dbReference type="ARBA" id="ARBA00004123"/>
    </source>
</evidence>
<dbReference type="HOGENOM" id="CLU_000203_2_1_1"/>
<dbReference type="GO" id="GO:0045004">
    <property type="term" value="P:DNA replication proofreading"/>
    <property type="evidence" value="ECO:0007669"/>
    <property type="project" value="TreeGrafter"/>
</dbReference>
<dbReference type="Pfam" id="PF03104">
    <property type="entry name" value="DNA_pol_B_exo1"/>
    <property type="match status" value="1"/>
</dbReference>
<dbReference type="SMART" id="SM00486">
    <property type="entry name" value="POLBc"/>
    <property type="match status" value="1"/>
</dbReference>
<dbReference type="InterPro" id="IPR012337">
    <property type="entry name" value="RNaseH-like_sf"/>
</dbReference>
<dbReference type="InterPro" id="IPR023211">
    <property type="entry name" value="DNA_pol_palm_dom_sf"/>
</dbReference>
<keyword evidence="17 20" id="KW-0238">DNA-binding</keyword>
<evidence type="ECO:0000256" key="11">
    <source>
        <dbReference type="ARBA" id="ARBA00022801"/>
    </source>
</evidence>
<dbReference type="InterPro" id="IPR006134">
    <property type="entry name" value="DNA-dir_DNA_pol_B_multi_dom"/>
</dbReference>
<keyword evidence="14 20" id="KW-0239">DNA-directed DNA polymerase</keyword>
<dbReference type="STRING" id="1288291.A0A059F5P3"/>
<reference evidence="24 25" key="2">
    <citation type="submission" date="2014-03" db="EMBL/GenBank/DDBJ databases">
        <title>The Genome Sequence of Anncaliia algerae insect isolate PRA339.</title>
        <authorList>
            <consortium name="The Broad Institute Genome Sequencing Platform"/>
            <consortium name="The Broad Institute Genome Sequencing Center for Infectious Disease"/>
            <person name="Cuomo C."/>
            <person name="Becnel J."/>
            <person name="Sanscrainte N."/>
            <person name="Walker B."/>
            <person name="Young S.K."/>
            <person name="Zeng Q."/>
            <person name="Gargeya S."/>
            <person name="Fitzgerald M."/>
            <person name="Haas B."/>
            <person name="Abouelleil A."/>
            <person name="Alvarado L."/>
            <person name="Arachchi H.M."/>
            <person name="Berlin A.M."/>
            <person name="Chapman S.B."/>
            <person name="Dewar J."/>
            <person name="Goldberg J."/>
            <person name="Griggs A."/>
            <person name="Gujja S."/>
            <person name="Hansen M."/>
            <person name="Howarth C."/>
            <person name="Imamovic A."/>
            <person name="Larimer J."/>
            <person name="McCowan C."/>
            <person name="Murphy C."/>
            <person name="Neiman D."/>
            <person name="Pearson M."/>
            <person name="Priest M."/>
            <person name="Roberts A."/>
            <person name="Saif S."/>
            <person name="Shea T."/>
            <person name="Sisk P."/>
            <person name="Sykes S."/>
            <person name="Wortman J."/>
            <person name="Nusbaum C."/>
            <person name="Birren B."/>
        </authorList>
    </citation>
    <scope>NUCLEOTIDE SEQUENCE [LARGE SCALE GENOMIC DNA]</scope>
    <source>
        <strain evidence="24 25">PRA339</strain>
    </source>
</reference>
<sequence length="833" mass="96919">MVDLKIVGMSYLMLKDYYYNHSGEMCCSFKNIEQLPFNEEYSKLPSLKILSFDIECVSNSYGFPVPNKDPVIQIGNTIWKDGKMEKVIFCLNETENIPGAEVRWFNKEEILLEKWFEFFKKCDPDIVMGFNIKNFDFPYLFDRAKALKISDYDLIGRSSKRVKIREFNFSSRQQGNTSSKEIEMDGRLVFDMYQVIKKDYKLRSYSLNNVSVHFLGDQKEDLPFYEIKKLQEKDKNTRKRIATYCLKDSYLPIILFNKLNTLLNYTELSRVTGIPIEWVTLRGQSIKVLSLIYRKTKESGYLCPTLEVVENDSTYEGGFVMDPIKGFYPDPISVLDFSSLYPSIMISNNLCYTTLIPSKDIYKFNEEDYIQTPSDNYFVKKTVKEGLLPQIFNYLLDNRKKTKKMMNETEDEELKSCFQARQIAFKLAANSIYGFTGSMVGKLPCLEISQSTTAFGRNMIVKTKKLIEEKYVEGYEINESDFSYKFKENVKVIYGDTDSVMIDLKEKDINIVYKISKCISEFVSSKFVKPVSLEFEKVYFPFLLINKKRYAGLIHKTQKVDTKGIETVRRDNCELVKNVVETSLQYILWERNVDKAKEYIKNTVRDLYLDKIDMSQLVISKSISKTESKYLVKQAHVVLAEKMKKRDPNTAPGLGDRVAYVIVKGEKNAPAYERSEDPLYVLEKGLSLDIDYYIEHQLANPIYRLFEPIVENVSELLRGDHTRTHVNASAKGPMSLFIKKVVTCIGCKSQGKILCNNCKDDFVKHFLTLQEDVENKKLTFSECWVECQRCMGSISTEVMCVNKDCPIFYKRTKVMKDLETSVEKLEKLRNYEW</sequence>
<dbReference type="GO" id="GO:0006287">
    <property type="term" value="P:base-excision repair, gap-filling"/>
    <property type="evidence" value="ECO:0007669"/>
    <property type="project" value="TreeGrafter"/>
</dbReference>
<dbReference type="GO" id="GO:0008296">
    <property type="term" value="F:3'-5'-DNA exonuclease activity"/>
    <property type="evidence" value="ECO:0007669"/>
    <property type="project" value="TreeGrafter"/>
</dbReference>
<evidence type="ECO:0000313" key="24">
    <source>
        <dbReference type="EMBL" id="KCZ82291.1"/>
    </source>
</evidence>
<evidence type="ECO:0000256" key="19">
    <source>
        <dbReference type="ARBA" id="ARBA00049244"/>
    </source>
</evidence>
<organism evidence="24 25">
    <name type="scientific">Anncaliia algerae PRA339</name>
    <dbReference type="NCBI Taxonomy" id="1288291"/>
    <lineage>
        <taxon>Eukaryota</taxon>
        <taxon>Fungi</taxon>
        <taxon>Fungi incertae sedis</taxon>
        <taxon>Microsporidia</taxon>
        <taxon>Tubulinosematoidea</taxon>
        <taxon>Tubulinosematidae</taxon>
        <taxon>Anncaliia</taxon>
    </lineage>
</organism>
<dbReference type="InterPro" id="IPR006133">
    <property type="entry name" value="DNA-dir_DNA_pol_B_exonuc"/>
</dbReference>
<dbReference type="Proteomes" id="UP000030655">
    <property type="component" value="Unassembled WGS sequence"/>
</dbReference>
<keyword evidence="11" id="KW-0378">Hydrolase</keyword>
<evidence type="ECO:0000256" key="12">
    <source>
        <dbReference type="ARBA" id="ARBA00022833"/>
    </source>
</evidence>
<keyword evidence="6 20" id="KW-0548">Nucleotidyltransferase</keyword>
<evidence type="ECO:0000256" key="4">
    <source>
        <dbReference type="ARBA" id="ARBA00022485"/>
    </source>
</evidence>
<feature type="domain" description="C4-type zinc-finger of DNA polymerase delta" evidence="23">
    <location>
        <begin position="744"/>
        <end position="811"/>
    </location>
</feature>
<evidence type="ECO:0000256" key="5">
    <source>
        <dbReference type="ARBA" id="ARBA00022679"/>
    </source>
</evidence>
<evidence type="ECO:0000256" key="13">
    <source>
        <dbReference type="ARBA" id="ARBA00022839"/>
    </source>
</evidence>
<dbReference type="SUPFAM" id="SSF56672">
    <property type="entry name" value="DNA/RNA polymerases"/>
    <property type="match status" value="1"/>
</dbReference>
<reference evidence="25" key="1">
    <citation type="submission" date="2013-02" db="EMBL/GenBank/DDBJ databases">
        <authorList>
            <consortium name="The Broad Institute Genome Sequencing Platform"/>
            <person name="Cuomo C."/>
            <person name="Becnel J."/>
            <person name="Sanscrainte N."/>
            <person name="Walker B."/>
            <person name="Young S.K."/>
            <person name="Zeng Q."/>
            <person name="Gargeya S."/>
            <person name="Fitzgerald M."/>
            <person name="Haas B."/>
            <person name="Abouelleil A."/>
            <person name="Alvarado L."/>
            <person name="Arachchi H.M."/>
            <person name="Berlin A.M."/>
            <person name="Chapman S.B."/>
            <person name="Dewar J."/>
            <person name="Goldberg J."/>
            <person name="Griggs A."/>
            <person name="Gujja S."/>
            <person name="Hansen M."/>
            <person name="Howarth C."/>
            <person name="Imamovic A."/>
            <person name="Larimer J."/>
            <person name="McCowan C."/>
            <person name="Murphy C."/>
            <person name="Neiman D."/>
            <person name="Pearson M."/>
            <person name="Priest M."/>
            <person name="Roberts A."/>
            <person name="Saif S."/>
            <person name="Shea T."/>
            <person name="Sisk P."/>
            <person name="Sykes S."/>
            <person name="Wortman J."/>
            <person name="Nusbaum C."/>
            <person name="Birren B."/>
        </authorList>
    </citation>
    <scope>NUCLEOTIDE SEQUENCE [LARGE SCALE GENOMIC DNA]</scope>
    <source>
        <strain evidence="25">PRA339</strain>
    </source>
</reference>
<dbReference type="InterPro" id="IPR017964">
    <property type="entry name" value="DNA-dir_DNA_pol_B_CS"/>
</dbReference>
<dbReference type="InterPro" id="IPR036397">
    <property type="entry name" value="RNaseH_sf"/>
</dbReference>
<dbReference type="InterPro" id="IPR025687">
    <property type="entry name" value="Znf-C4pol"/>
</dbReference>
<dbReference type="GO" id="GO:0051539">
    <property type="term" value="F:4 iron, 4 sulfur cluster binding"/>
    <property type="evidence" value="ECO:0007669"/>
    <property type="project" value="UniProtKB-KW"/>
</dbReference>
<evidence type="ECO:0000256" key="16">
    <source>
        <dbReference type="ARBA" id="ARBA00023014"/>
    </source>
</evidence>
<evidence type="ECO:0000256" key="3">
    <source>
        <dbReference type="ARBA" id="ARBA00005755"/>
    </source>
</evidence>
<dbReference type="GO" id="GO:0043625">
    <property type="term" value="C:delta DNA polymerase complex"/>
    <property type="evidence" value="ECO:0007669"/>
    <property type="project" value="TreeGrafter"/>
</dbReference>
<dbReference type="InterPro" id="IPR050240">
    <property type="entry name" value="DNA_pol_type-B"/>
</dbReference>
<keyword evidence="7 20" id="KW-0235">DNA replication</keyword>
<dbReference type="SUPFAM" id="SSF53098">
    <property type="entry name" value="Ribonuclease H-like"/>
    <property type="match status" value="1"/>
</dbReference>
<keyword evidence="10 20" id="KW-0863">Zinc-finger</keyword>
<dbReference type="GO" id="GO:0003887">
    <property type="term" value="F:DNA-directed DNA polymerase activity"/>
    <property type="evidence" value="ECO:0007669"/>
    <property type="project" value="UniProtKB-KW"/>
</dbReference>
<dbReference type="GO" id="GO:0006297">
    <property type="term" value="P:nucleotide-excision repair, DNA gap filling"/>
    <property type="evidence" value="ECO:0007669"/>
    <property type="project" value="TreeGrafter"/>
</dbReference>
<proteinExistence type="inferred from homology"/>
<keyword evidence="12 20" id="KW-0862">Zinc</keyword>
<evidence type="ECO:0000256" key="6">
    <source>
        <dbReference type="ARBA" id="ARBA00022695"/>
    </source>
</evidence>
<evidence type="ECO:0000256" key="20">
    <source>
        <dbReference type="RuleBase" id="RU000442"/>
    </source>
</evidence>
<dbReference type="Gene3D" id="1.10.132.60">
    <property type="entry name" value="DNA polymerase family B, C-terminal domain"/>
    <property type="match status" value="1"/>
</dbReference>
<keyword evidence="5 20" id="KW-0808">Transferase</keyword>
<comment type="cofactor">
    <cofactor evidence="1 20">
        <name>[4Fe-4S] cluster</name>
        <dbReference type="ChEBI" id="CHEBI:49883"/>
    </cofactor>
</comment>
<evidence type="ECO:0000256" key="8">
    <source>
        <dbReference type="ARBA" id="ARBA00022722"/>
    </source>
</evidence>
<evidence type="ECO:0000313" key="25">
    <source>
        <dbReference type="Proteomes" id="UP000030655"/>
    </source>
</evidence>
<evidence type="ECO:0000259" key="22">
    <source>
        <dbReference type="Pfam" id="PF03104"/>
    </source>
</evidence>
<dbReference type="Pfam" id="PF00136">
    <property type="entry name" value="DNA_pol_B"/>
    <property type="match status" value="1"/>
</dbReference>
<evidence type="ECO:0000256" key="17">
    <source>
        <dbReference type="ARBA" id="ARBA00023125"/>
    </source>
</evidence>
<dbReference type="FunFam" id="3.30.420.10:FF:000004">
    <property type="entry name" value="DNA polymerase"/>
    <property type="match status" value="1"/>
</dbReference>
<feature type="domain" description="DNA-directed DNA polymerase family B exonuclease" evidence="22">
    <location>
        <begin position="1"/>
        <end position="210"/>
    </location>
</feature>
<dbReference type="EC" id="2.7.7.7" evidence="20"/>
<dbReference type="AlphaFoldDB" id="A0A059F5P3"/>
<evidence type="ECO:0000256" key="1">
    <source>
        <dbReference type="ARBA" id="ARBA00001966"/>
    </source>
</evidence>
<evidence type="ECO:0000256" key="18">
    <source>
        <dbReference type="ARBA" id="ARBA00023242"/>
    </source>
</evidence>
<dbReference type="VEuPathDB" id="MicrosporidiaDB:H312_00314"/>
<dbReference type="Pfam" id="PF14260">
    <property type="entry name" value="zf-C4pol"/>
    <property type="match status" value="1"/>
</dbReference>
<dbReference type="InterPro" id="IPR006172">
    <property type="entry name" value="DNA-dir_DNA_pol_B"/>
</dbReference>
<dbReference type="PANTHER" id="PTHR10322:SF23">
    <property type="entry name" value="DNA POLYMERASE DELTA CATALYTIC SUBUNIT"/>
    <property type="match status" value="1"/>
</dbReference>
<dbReference type="InterPro" id="IPR043502">
    <property type="entry name" value="DNA/RNA_pol_sf"/>
</dbReference>
<dbReference type="GO" id="GO:0000166">
    <property type="term" value="F:nucleotide binding"/>
    <property type="evidence" value="ECO:0007669"/>
    <property type="project" value="InterPro"/>
</dbReference>
<keyword evidence="18 20" id="KW-0539">Nucleus</keyword>
<keyword evidence="8" id="KW-0540">Nuclease</keyword>
<evidence type="ECO:0000256" key="15">
    <source>
        <dbReference type="ARBA" id="ARBA00023004"/>
    </source>
</evidence>
<dbReference type="EMBL" id="KK365131">
    <property type="protein sequence ID" value="KCZ82291.1"/>
    <property type="molecule type" value="Genomic_DNA"/>
</dbReference>
<dbReference type="PRINTS" id="PR00106">
    <property type="entry name" value="DNAPOLB"/>
</dbReference>
<evidence type="ECO:0000259" key="21">
    <source>
        <dbReference type="Pfam" id="PF00136"/>
    </source>
</evidence>
<evidence type="ECO:0000256" key="9">
    <source>
        <dbReference type="ARBA" id="ARBA00022723"/>
    </source>
</evidence>
<name>A0A059F5P3_9MICR</name>
<protein>
    <recommendedName>
        <fullName evidence="20">DNA polymerase</fullName>
        <ecNumber evidence="20">2.7.7.7</ecNumber>
    </recommendedName>
</protein>
<evidence type="ECO:0000256" key="10">
    <source>
        <dbReference type="ARBA" id="ARBA00022771"/>
    </source>
</evidence>
<feature type="domain" description="DNA-directed DNA polymerase family B multifunctional" evidence="21">
    <location>
        <begin position="274"/>
        <end position="709"/>
    </location>
</feature>
<keyword evidence="16 20" id="KW-0411">Iron-sulfur</keyword>
<accession>A0A059F5P3</accession>
<dbReference type="Gene3D" id="1.10.287.690">
    <property type="entry name" value="Helix hairpin bin"/>
    <property type="match status" value="1"/>
</dbReference>
<dbReference type="GO" id="GO:0008270">
    <property type="term" value="F:zinc ion binding"/>
    <property type="evidence" value="ECO:0007669"/>
    <property type="project" value="UniProtKB-KW"/>
</dbReference>
<dbReference type="GO" id="GO:0003677">
    <property type="term" value="F:DNA binding"/>
    <property type="evidence" value="ECO:0007669"/>
    <property type="project" value="UniProtKB-KW"/>
</dbReference>
<gene>
    <name evidence="24" type="ORF">H312_00314</name>
</gene>
<keyword evidence="9 20" id="KW-0479">Metal-binding</keyword>
<comment type="subcellular location">
    <subcellularLocation>
        <location evidence="2 20">Nucleus</location>
    </subcellularLocation>
</comment>
<keyword evidence="15 20" id="KW-0408">Iron</keyword>
<comment type="catalytic activity">
    <reaction evidence="19 20">
        <text>DNA(n) + a 2'-deoxyribonucleoside 5'-triphosphate = DNA(n+1) + diphosphate</text>
        <dbReference type="Rhea" id="RHEA:22508"/>
        <dbReference type="Rhea" id="RHEA-COMP:17339"/>
        <dbReference type="Rhea" id="RHEA-COMP:17340"/>
        <dbReference type="ChEBI" id="CHEBI:33019"/>
        <dbReference type="ChEBI" id="CHEBI:61560"/>
        <dbReference type="ChEBI" id="CHEBI:173112"/>
        <dbReference type="EC" id="2.7.7.7"/>
    </reaction>
</comment>
<dbReference type="OrthoDB" id="2414538at2759"/>
<evidence type="ECO:0000256" key="7">
    <source>
        <dbReference type="ARBA" id="ARBA00022705"/>
    </source>
</evidence>
<dbReference type="PROSITE" id="PS00116">
    <property type="entry name" value="DNA_POLYMERASE_B"/>
    <property type="match status" value="1"/>
</dbReference>
<dbReference type="InterPro" id="IPR042087">
    <property type="entry name" value="DNA_pol_B_thumb"/>
</dbReference>
<dbReference type="NCBIfam" id="TIGR00592">
    <property type="entry name" value="pol2"/>
    <property type="match status" value="1"/>
</dbReference>
<keyword evidence="25" id="KW-1185">Reference proteome</keyword>
<evidence type="ECO:0000259" key="23">
    <source>
        <dbReference type="Pfam" id="PF14260"/>
    </source>
</evidence>
<keyword evidence="13" id="KW-0269">Exonuclease</keyword>